<keyword evidence="2" id="KW-1185">Reference proteome</keyword>
<proteinExistence type="predicted"/>
<dbReference type="AlphaFoldDB" id="I0L7M0"/>
<protein>
    <submittedName>
        <fullName evidence="1">Uncharacterized protein</fullName>
    </submittedName>
</protein>
<sequence length="30" mass="3540">MKSRFQGGYFLPLTHRKLRVAAHEYGLPEH</sequence>
<gene>
    <name evidence="1" type="ORF">MILUP08_44695</name>
</gene>
<reference evidence="1 2" key="1">
    <citation type="journal article" date="2012" name="J. Bacteriol.">
        <title>Genome Sequence of Micromonospora lupini Lupac 08, Isolated from Root Nodules of Lupinus angustifolius.</title>
        <authorList>
            <person name="Alonso-Vega P."/>
            <person name="Normand P."/>
            <person name="Bacigalupe R."/>
            <person name="Pujic P."/>
            <person name="Lajus A."/>
            <person name="Vallenet D."/>
            <person name="Carro L."/>
            <person name="Coll P."/>
            <person name="Trujillo M.E."/>
        </authorList>
    </citation>
    <scope>NUCLEOTIDE SEQUENCE [LARGE SCALE GENOMIC DNA]</scope>
    <source>
        <strain evidence="1 2">Lupac 08</strain>
    </source>
</reference>
<dbReference type="Proteomes" id="UP000003448">
    <property type="component" value="Unassembled WGS sequence"/>
</dbReference>
<evidence type="ECO:0000313" key="2">
    <source>
        <dbReference type="Proteomes" id="UP000003448"/>
    </source>
</evidence>
<organism evidence="1 2">
    <name type="scientific">Micromonospora lupini str. Lupac 08</name>
    <dbReference type="NCBI Taxonomy" id="1150864"/>
    <lineage>
        <taxon>Bacteria</taxon>
        <taxon>Bacillati</taxon>
        <taxon>Actinomycetota</taxon>
        <taxon>Actinomycetes</taxon>
        <taxon>Micromonosporales</taxon>
        <taxon>Micromonosporaceae</taxon>
        <taxon>Micromonospora</taxon>
    </lineage>
</organism>
<evidence type="ECO:0000313" key="1">
    <source>
        <dbReference type="EMBL" id="CCH19817.1"/>
    </source>
</evidence>
<dbReference type="STRING" id="1150864.MILUP08_44695"/>
<accession>I0L7M0</accession>
<name>I0L7M0_9ACTN</name>
<dbReference type="EMBL" id="CAIE01000036">
    <property type="protein sequence ID" value="CCH19817.1"/>
    <property type="molecule type" value="Genomic_DNA"/>
</dbReference>